<dbReference type="Proteomes" id="UP000284243">
    <property type="component" value="Unassembled WGS sequence"/>
</dbReference>
<keyword evidence="3" id="KW-0732">Signal</keyword>
<dbReference type="EMBL" id="QRYC01000016">
    <property type="protein sequence ID" value="RGU55634.1"/>
    <property type="molecule type" value="Genomic_DNA"/>
</dbReference>
<dbReference type="Pfam" id="PF07980">
    <property type="entry name" value="SusD_RagB"/>
    <property type="match status" value="1"/>
</dbReference>
<comment type="caution">
    <text evidence="8">The sequence shown here is derived from an EMBL/GenBank/DDBJ whole genome shotgun (WGS) entry which is preliminary data.</text>
</comment>
<comment type="similarity">
    <text evidence="2">Belongs to the SusD family.</text>
</comment>
<dbReference type="SUPFAM" id="SSF48452">
    <property type="entry name" value="TPR-like"/>
    <property type="match status" value="1"/>
</dbReference>
<keyword evidence="5" id="KW-0998">Cell outer membrane</keyword>
<protein>
    <submittedName>
        <fullName evidence="8">RagB/SusD family nutrient uptake outer membrane protein</fullName>
    </submittedName>
</protein>
<feature type="domain" description="RagB/SusD" evidence="6">
    <location>
        <begin position="349"/>
        <end position="453"/>
    </location>
</feature>
<evidence type="ECO:0000259" key="7">
    <source>
        <dbReference type="Pfam" id="PF14322"/>
    </source>
</evidence>
<dbReference type="Pfam" id="PF14322">
    <property type="entry name" value="SusD-like_3"/>
    <property type="match status" value="1"/>
</dbReference>
<dbReference type="InterPro" id="IPR012944">
    <property type="entry name" value="SusD_RagB_dom"/>
</dbReference>
<evidence type="ECO:0000256" key="5">
    <source>
        <dbReference type="ARBA" id="ARBA00023237"/>
    </source>
</evidence>
<dbReference type="Gene3D" id="1.25.40.390">
    <property type="match status" value="1"/>
</dbReference>
<dbReference type="PROSITE" id="PS51257">
    <property type="entry name" value="PROKAR_LIPOPROTEIN"/>
    <property type="match status" value="1"/>
</dbReference>
<evidence type="ECO:0000256" key="3">
    <source>
        <dbReference type="ARBA" id="ARBA00022729"/>
    </source>
</evidence>
<evidence type="ECO:0000256" key="1">
    <source>
        <dbReference type="ARBA" id="ARBA00004442"/>
    </source>
</evidence>
<evidence type="ECO:0000256" key="2">
    <source>
        <dbReference type="ARBA" id="ARBA00006275"/>
    </source>
</evidence>
<accession>A0A412TPA1</accession>
<keyword evidence="4" id="KW-0472">Membrane</keyword>
<evidence type="ECO:0000313" key="8">
    <source>
        <dbReference type="EMBL" id="RGU55634.1"/>
    </source>
</evidence>
<organism evidence="8 9">
    <name type="scientific">Odoribacter splanchnicus</name>
    <dbReference type="NCBI Taxonomy" id="28118"/>
    <lineage>
        <taxon>Bacteria</taxon>
        <taxon>Pseudomonadati</taxon>
        <taxon>Bacteroidota</taxon>
        <taxon>Bacteroidia</taxon>
        <taxon>Bacteroidales</taxon>
        <taxon>Odoribacteraceae</taxon>
        <taxon>Odoribacter</taxon>
    </lineage>
</organism>
<evidence type="ECO:0000259" key="6">
    <source>
        <dbReference type="Pfam" id="PF07980"/>
    </source>
</evidence>
<reference evidence="8 9" key="1">
    <citation type="submission" date="2018-08" db="EMBL/GenBank/DDBJ databases">
        <title>A genome reference for cultivated species of the human gut microbiota.</title>
        <authorList>
            <person name="Zou Y."/>
            <person name="Xue W."/>
            <person name="Luo G."/>
        </authorList>
    </citation>
    <scope>NUCLEOTIDE SEQUENCE [LARGE SCALE GENOMIC DNA]</scope>
    <source>
        <strain evidence="8 9">AF16-14</strain>
    </source>
</reference>
<evidence type="ECO:0000256" key="4">
    <source>
        <dbReference type="ARBA" id="ARBA00023136"/>
    </source>
</evidence>
<dbReference type="RefSeq" id="WP_022159917.1">
    <property type="nucleotide sequence ID" value="NZ_JADNGC010000013.1"/>
</dbReference>
<evidence type="ECO:0000313" key="9">
    <source>
        <dbReference type="Proteomes" id="UP000284243"/>
    </source>
</evidence>
<dbReference type="InterPro" id="IPR011990">
    <property type="entry name" value="TPR-like_helical_dom_sf"/>
</dbReference>
<comment type="subcellular location">
    <subcellularLocation>
        <location evidence="1">Cell outer membrane</location>
    </subcellularLocation>
</comment>
<name>A0A412TPA1_9BACT</name>
<gene>
    <name evidence="8" type="ORF">DWW57_12010</name>
</gene>
<sequence>MIKKKIYRIGVVFLTIVSLSGLTSCNDWLDVKPKTEEEAASLFATLDGFKSALAGCYIGLCQPELYGRELTYGMVGVLGQEWGKGATLDNSYTAYSYLQNYNYEQSASKVLIDQAWNKMYESVANVNTLIEYTELKKEVLGDYYAVVRGEALAMRAYIHFDLLRLFAPYDFSSEAKPAIPYVKEARPAIAPQLTPAKFVEYALEDVNAAIALLKEDPILTGKDITGMDNGYLANRNFHLNYYAAVGLKARICLYAGNTKDAYDAANEVILAQQNSDLFPWVKTEDITTTTIELRDRTFSTEHLFAFNTNKLGEYIKGYFRETSTPLISRILPAELYEPDDYRNALYEIYSGSANVLTKFWQLESVYVSGQGLVRPKRDRMPGIRIAEMYYIATEALKDSNIGEAITTLNMLRAYRGLPGLSNLSKEELQKELEMEYYRELIGEGQVFFYHKRINTKMIATANAAYVLPMPDDEIDLGQRQ</sequence>
<dbReference type="GO" id="GO:0009279">
    <property type="term" value="C:cell outer membrane"/>
    <property type="evidence" value="ECO:0007669"/>
    <property type="project" value="UniProtKB-SubCell"/>
</dbReference>
<proteinExistence type="inferred from homology"/>
<feature type="domain" description="SusD-like N-terminal" evidence="7">
    <location>
        <begin position="27"/>
        <end position="216"/>
    </location>
</feature>
<dbReference type="AlphaFoldDB" id="A0A412TPA1"/>
<dbReference type="InterPro" id="IPR033985">
    <property type="entry name" value="SusD-like_N"/>
</dbReference>